<dbReference type="PANTHER" id="PTHR35849:SF1">
    <property type="entry name" value="INTERMEMBRANE PHOSPHOLIPID TRANSPORT SYSTEM BINDING PROTEIN MLAB"/>
    <property type="match status" value="1"/>
</dbReference>
<feature type="domain" description="STAS" evidence="1">
    <location>
        <begin position="14"/>
        <end position="97"/>
    </location>
</feature>
<dbReference type="InterPro" id="IPR036513">
    <property type="entry name" value="STAS_dom_sf"/>
</dbReference>
<gene>
    <name evidence="2" type="ORF">BN1086_04285</name>
</gene>
<dbReference type="Pfam" id="PF13466">
    <property type="entry name" value="STAS_2"/>
    <property type="match status" value="1"/>
</dbReference>
<dbReference type="NCBIfam" id="NF033618">
    <property type="entry name" value="mlaB_1"/>
    <property type="match status" value="1"/>
</dbReference>
<dbReference type="PATRIC" id="fig|545.12.peg.4303"/>
<dbReference type="InterPro" id="IPR052746">
    <property type="entry name" value="MlaB_ABC_Transporter"/>
</dbReference>
<proteinExistence type="predicted"/>
<dbReference type="CDD" id="cd07043">
    <property type="entry name" value="STAS_anti-anti-sigma_factors"/>
    <property type="match status" value="1"/>
</dbReference>
<dbReference type="AlphaFoldDB" id="A0A078LP52"/>
<dbReference type="InterPro" id="IPR049743">
    <property type="entry name" value="MlaB"/>
</dbReference>
<dbReference type="RefSeq" id="WP_200076000.1">
    <property type="nucleotide sequence ID" value="NZ_JADVIJ010000005.1"/>
</dbReference>
<dbReference type="InterPro" id="IPR002645">
    <property type="entry name" value="STAS_dom"/>
</dbReference>
<evidence type="ECO:0000313" key="2">
    <source>
        <dbReference type="EMBL" id="CDZ86049.1"/>
    </source>
</evidence>
<dbReference type="PANTHER" id="PTHR35849">
    <property type="entry name" value="BLR2341 PROTEIN"/>
    <property type="match status" value="1"/>
</dbReference>
<name>A0A078LP52_CITKO</name>
<protein>
    <submittedName>
        <fullName evidence="2">Anti-sigma factor antagonist</fullName>
    </submittedName>
</protein>
<dbReference type="SUPFAM" id="SSF52091">
    <property type="entry name" value="SpoIIaa-like"/>
    <property type="match status" value="1"/>
</dbReference>
<sequence length="97" mass="10622">MTQSLSWTREGDTLALAGELDQDVLNPLWDARVDAMKDVTCIDLSQVSRVDTGGLALLVHLVDQAKRQGNSVSLQGVNEKVYTLAKLYNLPADVLPR</sequence>
<organism evidence="2">
    <name type="scientific">Citrobacter koseri</name>
    <name type="common">Citrobacter diversus</name>
    <dbReference type="NCBI Taxonomy" id="545"/>
    <lineage>
        <taxon>Bacteria</taxon>
        <taxon>Pseudomonadati</taxon>
        <taxon>Pseudomonadota</taxon>
        <taxon>Gammaproteobacteria</taxon>
        <taxon>Enterobacterales</taxon>
        <taxon>Enterobacteriaceae</taxon>
        <taxon>Citrobacter</taxon>
    </lineage>
</organism>
<accession>A0A078LP52</accession>
<reference evidence="2" key="1">
    <citation type="submission" date="2014-06" db="EMBL/GenBank/DDBJ databases">
        <authorList>
            <person name="Urmite Genomes Urmite Genomes"/>
        </authorList>
    </citation>
    <scope>NUCLEOTIDE SEQUENCE</scope>
</reference>
<dbReference type="InterPro" id="IPR058548">
    <property type="entry name" value="MlaB-like_STAS"/>
</dbReference>
<dbReference type="PROSITE" id="PS50801">
    <property type="entry name" value="STAS"/>
    <property type="match status" value="1"/>
</dbReference>
<dbReference type="EMBL" id="LK931336">
    <property type="protein sequence ID" value="CDZ86049.1"/>
    <property type="molecule type" value="Genomic_DNA"/>
</dbReference>
<dbReference type="Gene3D" id="3.30.750.24">
    <property type="entry name" value="STAS domain"/>
    <property type="match status" value="1"/>
</dbReference>
<evidence type="ECO:0000259" key="1">
    <source>
        <dbReference type="PROSITE" id="PS50801"/>
    </source>
</evidence>